<feature type="region of interest" description="Disordered" evidence="1">
    <location>
        <begin position="1"/>
        <end position="37"/>
    </location>
</feature>
<protein>
    <submittedName>
        <fullName evidence="2">Uncharacterized protein</fullName>
    </submittedName>
</protein>
<dbReference type="STRING" id="7398.A0A1A9ZN00"/>
<dbReference type="EnsemblMetazoa" id="GPAI019726-RA">
    <property type="protein sequence ID" value="GPAI019726-PA"/>
    <property type="gene ID" value="GPAI019726"/>
</dbReference>
<evidence type="ECO:0000313" key="3">
    <source>
        <dbReference type="Proteomes" id="UP000092445"/>
    </source>
</evidence>
<feature type="compositionally biased region" description="Polar residues" evidence="1">
    <location>
        <begin position="217"/>
        <end position="237"/>
    </location>
</feature>
<dbReference type="Proteomes" id="UP000092445">
    <property type="component" value="Unassembled WGS sequence"/>
</dbReference>
<proteinExistence type="predicted"/>
<feature type="region of interest" description="Disordered" evidence="1">
    <location>
        <begin position="82"/>
        <end position="104"/>
    </location>
</feature>
<dbReference type="VEuPathDB" id="VectorBase:GPAI019726"/>
<evidence type="ECO:0000313" key="2">
    <source>
        <dbReference type="EnsemblMetazoa" id="GPAI019726-PA"/>
    </source>
</evidence>
<feature type="compositionally biased region" description="Low complexity" evidence="1">
    <location>
        <begin position="183"/>
        <end position="193"/>
    </location>
</feature>
<name>A0A1A9ZN00_GLOPL</name>
<feature type="region of interest" description="Disordered" evidence="1">
    <location>
        <begin position="170"/>
        <end position="244"/>
    </location>
</feature>
<reference evidence="2" key="2">
    <citation type="submission" date="2020-05" db="UniProtKB">
        <authorList>
            <consortium name="EnsemblMetazoa"/>
        </authorList>
    </citation>
    <scope>IDENTIFICATION</scope>
    <source>
        <strain evidence="2">IAEA</strain>
    </source>
</reference>
<sequence length="244" mass="25466">MRTTLQTVPESLPSDNVSNDGNATSKHTSSVALSGQHSTATTVTNGALTSTTTNVVSAQQQGMTASQTAQQQLLLHQHNVNSSVQSVQDTHQQQQQQQHDTANANTIVLPSTTTIVNTPTTTNNATNCISAISTSLANANQTTANNSPSYSHQLAIAAPHQLQAQSHHCHVTGNSTTDVPRPSAVSNSSSASSNHHHHHHHGGGVVGAPIIGKNLVTGHTNSSTATAALKQRTSSSTKVRKMYS</sequence>
<keyword evidence="3" id="KW-1185">Reference proteome</keyword>
<accession>A0A1A9ZN00</accession>
<evidence type="ECO:0000256" key="1">
    <source>
        <dbReference type="SAM" id="MobiDB-lite"/>
    </source>
</evidence>
<reference evidence="3" key="1">
    <citation type="submission" date="2014-03" db="EMBL/GenBank/DDBJ databases">
        <authorList>
            <person name="Aksoy S."/>
            <person name="Warren W."/>
            <person name="Wilson R.K."/>
        </authorList>
    </citation>
    <scope>NUCLEOTIDE SEQUENCE [LARGE SCALE GENOMIC DNA]</scope>
    <source>
        <strain evidence="3">IAEA</strain>
    </source>
</reference>
<feature type="compositionally biased region" description="Low complexity" evidence="1">
    <location>
        <begin position="82"/>
        <end position="101"/>
    </location>
</feature>
<organism evidence="2 3">
    <name type="scientific">Glossina pallidipes</name>
    <name type="common">Tsetse fly</name>
    <dbReference type="NCBI Taxonomy" id="7398"/>
    <lineage>
        <taxon>Eukaryota</taxon>
        <taxon>Metazoa</taxon>
        <taxon>Ecdysozoa</taxon>
        <taxon>Arthropoda</taxon>
        <taxon>Hexapoda</taxon>
        <taxon>Insecta</taxon>
        <taxon>Pterygota</taxon>
        <taxon>Neoptera</taxon>
        <taxon>Endopterygota</taxon>
        <taxon>Diptera</taxon>
        <taxon>Brachycera</taxon>
        <taxon>Muscomorpha</taxon>
        <taxon>Hippoboscoidea</taxon>
        <taxon>Glossinidae</taxon>
        <taxon>Glossina</taxon>
    </lineage>
</organism>
<dbReference type="AlphaFoldDB" id="A0A1A9ZN00"/>